<feature type="signal peptide" evidence="1">
    <location>
        <begin position="1"/>
        <end position="21"/>
    </location>
</feature>
<dbReference type="VEuPathDB" id="FungiDB:PTTG_01781"/>
<reference evidence="3 4" key="3">
    <citation type="journal article" date="2017" name="G3 (Bethesda)">
        <title>Comparative analysis highlights variable genome content of wheat rusts and divergence of the mating loci.</title>
        <authorList>
            <person name="Cuomo C.A."/>
            <person name="Bakkeren G."/>
            <person name="Khalil H.B."/>
            <person name="Panwar V."/>
            <person name="Joly D."/>
            <person name="Linning R."/>
            <person name="Sakthikumar S."/>
            <person name="Song X."/>
            <person name="Adiconis X."/>
            <person name="Fan L."/>
            <person name="Goldberg J.M."/>
            <person name="Levin J.Z."/>
            <person name="Young S."/>
            <person name="Zeng Q."/>
            <person name="Anikster Y."/>
            <person name="Bruce M."/>
            <person name="Wang M."/>
            <person name="Yin C."/>
            <person name="McCallum B."/>
            <person name="Szabo L.J."/>
            <person name="Hulbert S."/>
            <person name="Chen X."/>
            <person name="Fellers J.P."/>
        </authorList>
    </citation>
    <scope>NUCLEOTIDE SEQUENCE</scope>
    <source>
        <strain evidence="3">isolate 1-1 / race 1 (BBBD)</strain>
        <strain evidence="4">Isolate 1-1 / race 1 (BBBD)</strain>
    </source>
</reference>
<evidence type="ECO:0000313" key="4">
    <source>
        <dbReference type="Proteomes" id="UP000005240"/>
    </source>
</evidence>
<keyword evidence="4" id="KW-1185">Reference proteome</keyword>
<sequence length="220" mass="23044">MICVKFTYLLAASSLLAVASAEESNAPKAEAVEEKYVYGGVSAGGLRTSYCGIGWGVPVTYNWMTGSGAVSAFTVIQRPRRWFKDIGDSALSTSRRSLSIEPENLSRRDDSNTVHCKDNIGHVDHFVVADCVKAVESLVAKKTSSAACGTCSAKLVTPQGPVAPSKAPVDELKNLAISTLQACGANKSSAPARRSPADVSVAGDQLVAMIFQKGNGQTCA</sequence>
<reference evidence="3" key="4">
    <citation type="submission" date="2025-05" db="UniProtKB">
        <authorList>
            <consortium name="EnsemblFungi"/>
        </authorList>
    </citation>
    <scope>IDENTIFICATION</scope>
    <source>
        <strain evidence="3">isolate 1-1 / race 1 (BBBD)</strain>
    </source>
</reference>
<evidence type="ECO:0000256" key="1">
    <source>
        <dbReference type="SAM" id="SignalP"/>
    </source>
</evidence>
<reference evidence="2" key="1">
    <citation type="submission" date="2009-11" db="EMBL/GenBank/DDBJ databases">
        <authorList>
            <consortium name="The Broad Institute Genome Sequencing Platform"/>
            <person name="Ward D."/>
            <person name="Feldgarden M."/>
            <person name="Earl A."/>
            <person name="Young S.K."/>
            <person name="Zeng Q."/>
            <person name="Koehrsen M."/>
            <person name="Alvarado L."/>
            <person name="Berlin A."/>
            <person name="Bochicchio J."/>
            <person name="Borenstein D."/>
            <person name="Chapman S.B."/>
            <person name="Chen Z."/>
            <person name="Engels R."/>
            <person name="Freedman E."/>
            <person name="Gellesch M."/>
            <person name="Goldberg J."/>
            <person name="Griggs A."/>
            <person name="Gujja S."/>
            <person name="Heilman E."/>
            <person name="Heiman D."/>
            <person name="Hepburn T."/>
            <person name="Howarth C."/>
            <person name="Jen D."/>
            <person name="Larson L."/>
            <person name="Lewis B."/>
            <person name="Mehta T."/>
            <person name="Park D."/>
            <person name="Pearson M."/>
            <person name="Roberts A."/>
            <person name="Saif S."/>
            <person name="Shea T."/>
            <person name="Shenoy N."/>
            <person name="Sisk P."/>
            <person name="Stolte C."/>
            <person name="Sykes S."/>
            <person name="Thomson T."/>
            <person name="Walk T."/>
            <person name="White J."/>
            <person name="Yandava C."/>
            <person name="Izard J."/>
            <person name="Baranova O.V."/>
            <person name="Blanton J.M."/>
            <person name="Tanner A.C."/>
            <person name="Dewhirst F.E."/>
            <person name="Haas B."/>
            <person name="Nusbaum C."/>
            <person name="Birren B."/>
        </authorList>
    </citation>
    <scope>NUCLEOTIDE SEQUENCE [LARGE SCALE GENOMIC DNA]</scope>
    <source>
        <strain evidence="2">1-1 BBBD Race 1</strain>
    </source>
</reference>
<feature type="chain" id="PRO_5008110529" evidence="1">
    <location>
        <begin position="22"/>
        <end position="220"/>
    </location>
</feature>
<dbReference type="Proteomes" id="UP000005240">
    <property type="component" value="Unassembled WGS sequence"/>
</dbReference>
<name>A0A180H1D2_PUCT1</name>
<proteinExistence type="predicted"/>
<dbReference type="EnsemblFungi" id="PTTG_01781-t43_1">
    <property type="protein sequence ID" value="PTTG_01781-t43_1-p1"/>
    <property type="gene ID" value="PTTG_01781"/>
</dbReference>
<keyword evidence="1" id="KW-0732">Signal</keyword>
<accession>A0A180H1D2</accession>
<dbReference type="AlphaFoldDB" id="A0A180H1D2"/>
<evidence type="ECO:0000313" key="2">
    <source>
        <dbReference type="EMBL" id="OAV98594.1"/>
    </source>
</evidence>
<protein>
    <submittedName>
        <fullName evidence="2 3">Uncharacterized protein</fullName>
    </submittedName>
</protein>
<dbReference type="EMBL" id="ADAS02000006">
    <property type="protein sequence ID" value="OAV98594.1"/>
    <property type="molecule type" value="Genomic_DNA"/>
</dbReference>
<gene>
    <name evidence="2" type="ORF">PTTG_01781</name>
</gene>
<organism evidence="2">
    <name type="scientific">Puccinia triticina (isolate 1-1 / race 1 (BBBD))</name>
    <name type="common">Brown leaf rust fungus</name>
    <dbReference type="NCBI Taxonomy" id="630390"/>
    <lineage>
        <taxon>Eukaryota</taxon>
        <taxon>Fungi</taxon>
        <taxon>Dikarya</taxon>
        <taxon>Basidiomycota</taxon>
        <taxon>Pucciniomycotina</taxon>
        <taxon>Pucciniomycetes</taxon>
        <taxon>Pucciniales</taxon>
        <taxon>Pucciniaceae</taxon>
        <taxon>Puccinia</taxon>
    </lineage>
</organism>
<reference evidence="2" key="2">
    <citation type="submission" date="2016-05" db="EMBL/GenBank/DDBJ databases">
        <title>Comparative analysis highlights variable genome content of wheat rusts and divergence of the mating loci.</title>
        <authorList>
            <person name="Cuomo C.A."/>
            <person name="Bakkeren G."/>
            <person name="Szabo L."/>
            <person name="Khalil H."/>
            <person name="Joly D."/>
            <person name="Goldberg J."/>
            <person name="Young S."/>
            <person name="Zeng Q."/>
            <person name="Fellers J."/>
        </authorList>
    </citation>
    <scope>NUCLEOTIDE SEQUENCE [LARGE SCALE GENOMIC DNA]</scope>
    <source>
        <strain evidence="2">1-1 BBBD Race 1</strain>
    </source>
</reference>
<evidence type="ECO:0000313" key="3">
    <source>
        <dbReference type="EnsemblFungi" id="PTTG_01781-t43_1-p1"/>
    </source>
</evidence>